<dbReference type="Proteomes" id="UP001642409">
    <property type="component" value="Unassembled WGS sequence"/>
</dbReference>
<sequence>MSKSMLFKQLLSLVLTDVTVPLTEQQAVNAMCSQEIVTPAGLCRVLKARFRDLIGNFSNKEVKQQIRAFGMIIERIGNQEVCKNYFFKKPLDEIINQIEVDQMIIAQQKILQFKDYTSAQFFDAKKQCETAFLKKNIPIQFTNMPAIHEEQASEEAQYEQHIK</sequence>
<feature type="chain" id="PRO_5041705039" evidence="1">
    <location>
        <begin position="26"/>
        <end position="163"/>
    </location>
</feature>
<accession>A0AA86QG14</accession>
<keyword evidence="1" id="KW-0732">Signal</keyword>
<reference evidence="2" key="1">
    <citation type="submission" date="2023-06" db="EMBL/GenBank/DDBJ databases">
        <authorList>
            <person name="Kurt Z."/>
        </authorList>
    </citation>
    <scope>NUCLEOTIDE SEQUENCE</scope>
</reference>
<reference evidence="3 4" key="2">
    <citation type="submission" date="2024-07" db="EMBL/GenBank/DDBJ databases">
        <authorList>
            <person name="Akdeniz Z."/>
        </authorList>
    </citation>
    <scope>NUCLEOTIDE SEQUENCE [LARGE SCALE GENOMIC DNA]</scope>
</reference>
<organism evidence="2">
    <name type="scientific">Hexamita inflata</name>
    <dbReference type="NCBI Taxonomy" id="28002"/>
    <lineage>
        <taxon>Eukaryota</taxon>
        <taxon>Metamonada</taxon>
        <taxon>Diplomonadida</taxon>
        <taxon>Hexamitidae</taxon>
        <taxon>Hexamitinae</taxon>
        <taxon>Hexamita</taxon>
    </lineage>
</organism>
<dbReference type="AlphaFoldDB" id="A0AA86QG14"/>
<feature type="signal peptide" evidence="1">
    <location>
        <begin position="1"/>
        <end position="25"/>
    </location>
</feature>
<gene>
    <name evidence="2" type="ORF">HINF_LOCUS40074</name>
    <name evidence="3" type="ORF">HINF_LOCUS48572</name>
</gene>
<evidence type="ECO:0000256" key="1">
    <source>
        <dbReference type="SAM" id="SignalP"/>
    </source>
</evidence>
<evidence type="ECO:0000313" key="2">
    <source>
        <dbReference type="EMBL" id="CAI9952429.1"/>
    </source>
</evidence>
<keyword evidence="4" id="KW-1185">Reference proteome</keyword>
<proteinExistence type="predicted"/>
<name>A0AA86QG14_9EUKA</name>
<evidence type="ECO:0000313" key="3">
    <source>
        <dbReference type="EMBL" id="CAL6059074.1"/>
    </source>
</evidence>
<evidence type="ECO:0000313" key="4">
    <source>
        <dbReference type="Proteomes" id="UP001642409"/>
    </source>
</evidence>
<dbReference type="EMBL" id="CAXDID020000224">
    <property type="protein sequence ID" value="CAL6059074.1"/>
    <property type="molecule type" value="Genomic_DNA"/>
</dbReference>
<protein>
    <submittedName>
        <fullName evidence="3">Hypothetical_protein</fullName>
    </submittedName>
</protein>
<dbReference type="EMBL" id="CATOUU010000832">
    <property type="protein sequence ID" value="CAI9952429.1"/>
    <property type="molecule type" value="Genomic_DNA"/>
</dbReference>
<comment type="caution">
    <text evidence="2">The sequence shown here is derived from an EMBL/GenBank/DDBJ whole genome shotgun (WGS) entry which is preliminary data.</text>
</comment>